<name>A0AA44ZSF9_PSEA5</name>
<evidence type="ECO:0000256" key="1">
    <source>
        <dbReference type="SAM" id="MobiDB-lite"/>
    </source>
</evidence>
<proteinExistence type="predicted"/>
<organism evidence="2 3">
    <name type="scientific">Pseudonocardia alni</name>
    <name type="common">Amycolata alni</name>
    <dbReference type="NCBI Taxonomy" id="33907"/>
    <lineage>
        <taxon>Bacteria</taxon>
        <taxon>Bacillati</taxon>
        <taxon>Actinomycetota</taxon>
        <taxon>Actinomycetes</taxon>
        <taxon>Pseudonocardiales</taxon>
        <taxon>Pseudonocardiaceae</taxon>
        <taxon>Pseudonocardia</taxon>
    </lineage>
</organism>
<gene>
    <name evidence="2" type="ORF">ATL51_0259</name>
</gene>
<evidence type="ECO:0000313" key="2">
    <source>
        <dbReference type="EMBL" id="PKB41297.1"/>
    </source>
</evidence>
<feature type="compositionally biased region" description="Low complexity" evidence="1">
    <location>
        <begin position="54"/>
        <end position="65"/>
    </location>
</feature>
<feature type="compositionally biased region" description="Low complexity" evidence="1">
    <location>
        <begin position="19"/>
        <end position="34"/>
    </location>
</feature>
<accession>A0AA44ZSF9</accession>
<reference evidence="2 3" key="1">
    <citation type="submission" date="2017-11" db="EMBL/GenBank/DDBJ databases">
        <title>Sequencing the genomes of 1000 actinobacteria strains.</title>
        <authorList>
            <person name="Klenk H.-P."/>
        </authorList>
    </citation>
    <scope>NUCLEOTIDE SEQUENCE [LARGE SCALE GENOMIC DNA]</scope>
    <source>
        <strain evidence="2 3">DSM 44104</strain>
    </source>
</reference>
<dbReference type="EMBL" id="PHUJ01000002">
    <property type="protein sequence ID" value="PKB41297.1"/>
    <property type="molecule type" value="Genomic_DNA"/>
</dbReference>
<feature type="region of interest" description="Disordered" evidence="1">
    <location>
        <begin position="141"/>
        <end position="168"/>
    </location>
</feature>
<feature type="region of interest" description="Disordered" evidence="1">
    <location>
        <begin position="1"/>
        <end position="88"/>
    </location>
</feature>
<comment type="caution">
    <text evidence="2">The sequence shown here is derived from an EMBL/GenBank/DDBJ whole genome shotgun (WGS) entry which is preliminary data.</text>
</comment>
<dbReference type="Proteomes" id="UP000232453">
    <property type="component" value="Unassembled WGS sequence"/>
</dbReference>
<evidence type="ECO:0000313" key="3">
    <source>
        <dbReference type="Proteomes" id="UP000232453"/>
    </source>
</evidence>
<dbReference type="RefSeq" id="WP_157818179.1">
    <property type="nucleotide sequence ID" value="NZ_JBICSI010000009.1"/>
</dbReference>
<sequence length="218" mass="22950">MSLNDTFGKSARSLVSPGRRPAAPSTTPQATPREPQAPAPEAAPAPAREPEPAAPQRAATEPEQPSASGGAAPVPEPGATAGGTDAYSAGAEATSGSIIYVSPTLRDTLDGLRKRQRCTNADLVFDAVDRTQQQLADMVARQHRQDRPANSLFAGRASRTRQRAATPGDRTVPFTFRATAAELAVIDEQVERTGASSRSVLLAVALEAAYGRGQRRRR</sequence>
<protein>
    <submittedName>
        <fullName evidence="2">Uncharacterized protein</fullName>
    </submittedName>
</protein>
<dbReference type="AlphaFoldDB" id="A0AA44ZSF9"/>